<dbReference type="Proteomes" id="UP001176941">
    <property type="component" value="Unassembled WGS sequence"/>
</dbReference>
<comment type="caution">
    <text evidence="1">The sequence shown here is derived from an EMBL/GenBank/DDBJ whole genome shotgun (WGS) entry which is preliminary data.</text>
</comment>
<evidence type="ECO:0000313" key="2">
    <source>
        <dbReference type="Proteomes" id="UP001176941"/>
    </source>
</evidence>
<accession>A0ABN8XL69</accession>
<name>A0ABN8XL69_RANTA</name>
<proteinExistence type="predicted"/>
<reference evidence="1" key="1">
    <citation type="submission" date="2023-04" db="EMBL/GenBank/DDBJ databases">
        <authorList>
            <consortium name="ELIXIR-Norway"/>
        </authorList>
    </citation>
    <scope>NUCLEOTIDE SEQUENCE [LARGE SCALE GENOMIC DNA]</scope>
</reference>
<sequence length="84" mass="9430">MLQATSGICCLKVWKNYLSQTWMHPLRGFGLTLKDPPDWTKASGALPKKLLAWKISSFSPSIALNLLNTWQQSQKDVSPSDPRT</sequence>
<gene>
    <name evidence="1" type="ORF">MRATA1EN1_LOCUS31695</name>
</gene>
<organism evidence="1 2">
    <name type="scientific">Rangifer tarandus platyrhynchus</name>
    <name type="common">Svalbard reindeer</name>
    <dbReference type="NCBI Taxonomy" id="3082113"/>
    <lineage>
        <taxon>Eukaryota</taxon>
        <taxon>Metazoa</taxon>
        <taxon>Chordata</taxon>
        <taxon>Craniata</taxon>
        <taxon>Vertebrata</taxon>
        <taxon>Euteleostomi</taxon>
        <taxon>Mammalia</taxon>
        <taxon>Eutheria</taxon>
        <taxon>Laurasiatheria</taxon>
        <taxon>Artiodactyla</taxon>
        <taxon>Ruminantia</taxon>
        <taxon>Pecora</taxon>
        <taxon>Cervidae</taxon>
        <taxon>Odocoileinae</taxon>
        <taxon>Rangifer</taxon>
    </lineage>
</organism>
<protein>
    <submittedName>
        <fullName evidence="1">Uncharacterized protein</fullName>
    </submittedName>
</protein>
<feature type="non-terminal residue" evidence="1">
    <location>
        <position position="84"/>
    </location>
</feature>
<evidence type="ECO:0000313" key="1">
    <source>
        <dbReference type="EMBL" id="CAI9150077.1"/>
    </source>
</evidence>
<dbReference type="EMBL" id="CATKSN020000645">
    <property type="protein sequence ID" value="CAI9150077.1"/>
    <property type="molecule type" value="Genomic_DNA"/>
</dbReference>
<keyword evidence="2" id="KW-1185">Reference proteome</keyword>